<keyword evidence="3" id="KW-1185">Reference proteome</keyword>
<gene>
    <name evidence="1" type="ORF">HINF_LOCUS30424</name>
    <name evidence="2" type="ORF">HINF_LOCUS60272</name>
</gene>
<evidence type="ECO:0000313" key="1">
    <source>
        <dbReference type="EMBL" id="CAI9942779.1"/>
    </source>
</evidence>
<reference evidence="2 3" key="2">
    <citation type="submission" date="2024-07" db="EMBL/GenBank/DDBJ databases">
        <authorList>
            <person name="Akdeniz Z."/>
        </authorList>
    </citation>
    <scope>NUCLEOTIDE SEQUENCE [LARGE SCALE GENOMIC DNA]</scope>
</reference>
<proteinExistence type="predicted"/>
<accession>A0AA86PMQ6</accession>
<comment type="caution">
    <text evidence="1">The sequence shown here is derived from an EMBL/GenBank/DDBJ whole genome shotgun (WGS) entry which is preliminary data.</text>
</comment>
<organism evidence="1">
    <name type="scientific">Hexamita inflata</name>
    <dbReference type="NCBI Taxonomy" id="28002"/>
    <lineage>
        <taxon>Eukaryota</taxon>
        <taxon>Metamonada</taxon>
        <taxon>Diplomonadida</taxon>
        <taxon>Hexamitidae</taxon>
        <taxon>Hexamitinae</taxon>
        <taxon>Hexamita</taxon>
    </lineage>
</organism>
<name>A0AA86PMQ6_9EUKA</name>
<dbReference type="Proteomes" id="UP001642409">
    <property type="component" value="Unassembled WGS sequence"/>
</dbReference>
<dbReference type="EMBL" id="CATOUU010000706">
    <property type="protein sequence ID" value="CAI9942779.1"/>
    <property type="molecule type" value="Genomic_DNA"/>
</dbReference>
<dbReference type="EMBL" id="CAXDID020000351">
    <property type="protein sequence ID" value="CAL6081287.1"/>
    <property type="molecule type" value="Genomic_DNA"/>
</dbReference>
<evidence type="ECO:0000313" key="3">
    <source>
        <dbReference type="Proteomes" id="UP001642409"/>
    </source>
</evidence>
<dbReference type="AlphaFoldDB" id="A0AA86PMQ6"/>
<protein>
    <submittedName>
        <fullName evidence="2">Hypothetical_protein</fullName>
    </submittedName>
</protein>
<reference evidence="1" key="1">
    <citation type="submission" date="2023-06" db="EMBL/GenBank/DDBJ databases">
        <authorList>
            <person name="Kurt Z."/>
        </authorList>
    </citation>
    <scope>NUCLEOTIDE SEQUENCE</scope>
</reference>
<evidence type="ECO:0000313" key="2">
    <source>
        <dbReference type="EMBL" id="CAL6081287.1"/>
    </source>
</evidence>
<sequence>MRGGAVLSFSETAISNVVFGPTQQNSNTTRSKIQGNGDIQQVRPLEKSPLKGAIKTKSNNNMTRIQNIFRAQIFVLLEMRRLMFHCDQVNIEQQHDAFQNWYGISARSHQPGFKRDLQTESNSNMTDPQYFQVQISSRWQNQLVIFLNVMVAGDKKCNLVRQEYSFSAFWLRITYAECDCIPAISNGALSPQTMNRV</sequence>